<keyword evidence="2" id="KW-1185">Reference proteome</keyword>
<dbReference type="Proteomes" id="UP000054783">
    <property type="component" value="Unassembled WGS sequence"/>
</dbReference>
<evidence type="ECO:0000313" key="2">
    <source>
        <dbReference type="Proteomes" id="UP000054783"/>
    </source>
</evidence>
<name>A0A0V0ZEA6_9BILA</name>
<comment type="caution">
    <text evidence="1">The sequence shown here is derived from an EMBL/GenBank/DDBJ whole genome shotgun (WGS) entry which is preliminary data.</text>
</comment>
<dbReference type="EMBL" id="JYDQ01000216">
    <property type="protein sequence ID" value="KRY10841.1"/>
    <property type="molecule type" value="Genomic_DNA"/>
</dbReference>
<reference evidence="1 2" key="1">
    <citation type="submission" date="2015-01" db="EMBL/GenBank/DDBJ databases">
        <title>Evolution of Trichinella species and genotypes.</title>
        <authorList>
            <person name="Korhonen P.K."/>
            <person name="Edoardo P."/>
            <person name="Giuseppe L.R."/>
            <person name="Gasser R.B."/>
        </authorList>
    </citation>
    <scope>NUCLEOTIDE SEQUENCE [LARGE SCALE GENOMIC DNA]</scope>
    <source>
        <strain evidence="1">ISS2496</strain>
    </source>
</reference>
<dbReference type="AlphaFoldDB" id="A0A0V0ZEA6"/>
<evidence type="ECO:0000313" key="1">
    <source>
        <dbReference type="EMBL" id="KRY10841.1"/>
    </source>
</evidence>
<organism evidence="1 2">
    <name type="scientific">Trichinella patagoniensis</name>
    <dbReference type="NCBI Taxonomy" id="990121"/>
    <lineage>
        <taxon>Eukaryota</taxon>
        <taxon>Metazoa</taxon>
        <taxon>Ecdysozoa</taxon>
        <taxon>Nematoda</taxon>
        <taxon>Enoplea</taxon>
        <taxon>Dorylaimia</taxon>
        <taxon>Trichinellida</taxon>
        <taxon>Trichinellidae</taxon>
        <taxon>Trichinella</taxon>
    </lineage>
</organism>
<accession>A0A0V0ZEA6</accession>
<gene>
    <name evidence="1" type="ORF">T12_12572</name>
</gene>
<sequence length="148" mass="16695">MRPEPPLTIPRLPLAWNEGVKRGVFVNHKPESVTVLRSSILSNIYCNRAGKENEPVEPRSGMVLFYKTWRHWIIKSSFVLPPFGDITASRKAVHSILKIYEIIDTLLNARKMVADGCISIQVAEPDDILTIDAENTFAFSKMEDKSVA</sequence>
<proteinExistence type="predicted"/>
<protein>
    <submittedName>
        <fullName evidence="1">Uncharacterized protein</fullName>
    </submittedName>
</protein>